<evidence type="ECO:0000313" key="6">
    <source>
        <dbReference type="EMBL" id="KAF2764585.1"/>
    </source>
</evidence>
<evidence type="ECO:0000256" key="2">
    <source>
        <dbReference type="ARBA" id="ARBA00011022"/>
    </source>
</evidence>
<dbReference type="GO" id="GO:0005730">
    <property type="term" value="C:nucleolus"/>
    <property type="evidence" value="ECO:0007669"/>
    <property type="project" value="UniProtKB-SubCell"/>
</dbReference>
<dbReference type="EMBL" id="ML995917">
    <property type="protein sequence ID" value="KAF2764585.1"/>
    <property type="molecule type" value="Genomic_DNA"/>
</dbReference>
<dbReference type="GO" id="GO:0000462">
    <property type="term" value="P:maturation of SSU-rRNA from tricistronic rRNA transcript (SSU-rRNA, 5.8S rRNA, LSU-rRNA)"/>
    <property type="evidence" value="ECO:0007669"/>
    <property type="project" value="InterPro"/>
</dbReference>
<dbReference type="Proteomes" id="UP000799436">
    <property type="component" value="Unassembled WGS sequence"/>
</dbReference>
<keyword evidence="7" id="KW-1185">Reference proteome</keyword>
<proteinExistence type="inferred from homology"/>
<dbReference type="GO" id="GO:0030686">
    <property type="term" value="C:90S preribosome"/>
    <property type="evidence" value="ECO:0007669"/>
    <property type="project" value="InterPro"/>
</dbReference>
<feature type="region of interest" description="Disordered" evidence="5">
    <location>
        <begin position="80"/>
        <end position="100"/>
    </location>
</feature>
<feature type="region of interest" description="Disordered" evidence="5">
    <location>
        <begin position="1"/>
        <end position="23"/>
    </location>
</feature>
<reference evidence="6" key="1">
    <citation type="journal article" date="2020" name="Stud. Mycol.">
        <title>101 Dothideomycetes genomes: a test case for predicting lifestyles and emergence of pathogens.</title>
        <authorList>
            <person name="Haridas S."/>
            <person name="Albert R."/>
            <person name="Binder M."/>
            <person name="Bloem J."/>
            <person name="Labutti K."/>
            <person name="Salamov A."/>
            <person name="Andreopoulos B."/>
            <person name="Baker S."/>
            <person name="Barry K."/>
            <person name="Bills G."/>
            <person name="Bluhm B."/>
            <person name="Cannon C."/>
            <person name="Castanera R."/>
            <person name="Culley D."/>
            <person name="Daum C."/>
            <person name="Ezra D."/>
            <person name="Gonzalez J."/>
            <person name="Henrissat B."/>
            <person name="Kuo A."/>
            <person name="Liang C."/>
            <person name="Lipzen A."/>
            <person name="Lutzoni F."/>
            <person name="Magnuson J."/>
            <person name="Mondo S."/>
            <person name="Nolan M."/>
            <person name="Ohm R."/>
            <person name="Pangilinan J."/>
            <person name="Park H.-J."/>
            <person name="Ramirez L."/>
            <person name="Alfaro M."/>
            <person name="Sun H."/>
            <person name="Tritt A."/>
            <person name="Yoshinaga Y."/>
            <person name="Zwiers L.-H."/>
            <person name="Turgeon B."/>
            <person name="Goodwin S."/>
            <person name="Spatafora J."/>
            <person name="Crous P."/>
            <person name="Grigoriev I."/>
        </authorList>
    </citation>
    <scope>NUCLEOTIDE SEQUENCE</scope>
    <source>
        <strain evidence="6">CBS 116005</strain>
    </source>
</reference>
<dbReference type="InterPro" id="IPR028160">
    <property type="entry name" value="Slx9-like"/>
</dbReference>
<dbReference type="AlphaFoldDB" id="A0A6G1KVD7"/>
<protein>
    <recommendedName>
        <fullName evidence="3">Ribosome biogenesis protein SLX9</fullName>
    </recommendedName>
</protein>
<evidence type="ECO:0000256" key="3">
    <source>
        <dbReference type="ARBA" id="ARBA00021321"/>
    </source>
</evidence>
<evidence type="ECO:0000256" key="5">
    <source>
        <dbReference type="SAM" id="MobiDB-lite"/>
    </source>
</evidence>
<comment type="similarity">
    <text evidence="2">Belongs to the SLX9 family.</text>
</comment>
<keyword evidence="4" id="KW-0539">Nucleus</keyword>
<dbReference type="OrthoDB" id="5429132at2759"/>
<organism evidence="6 7">
    <name type="scientific">Teratosphaeria nubilosa</name>
    <dbReference type="NCBI Taxonomy" id="161662"/>
    <lineage>
        <taxon>Eukaryota</taxon>
        <taxon>Fungi</taxon>
        <taxon>Dikarya</taxon>
        <taxon>Ascomycota</taxon>
        <taxon>Pezizomycotina</taxon>
        <taxon>Dothideomycetes</taxon>
        <taxon>Dothideomycetidae</taxon>
        <taxon>Mycosphaerellales</taxon>
        <taxon>Teratosphaeriaceae</taxon>
        <taxon>Teratosphaeria</taxon>
    </lineage>
</organism>
<evidence type="ECO:0000256" key="1">
    <source>
        <dbReference type="ARBA" id="ARBA00004604"/>
    </source>
</evidence>
<name>A0A6G1KVD7_9PEZI</name>
<feature type="compositionally biased region" description="Basic residues" evidence="5">
    <location>
        <begin position="85"/>
        <end position="95"/>
    </location>
</feature>
<comment type="subcellular location">
    <subcellularLocation>
        <location evidence="1">Nucleus</location>
        <location evidence="1">Nucleolus</location>
    </subcellularLocation>
</comment>
<sequence>MAPIQTKHSRAVRSAKNPRGIYAPPSATDLAALSAESAEAGPSTAADDAFAFGDKGGFGVNKKDKRAIRHNALLAKVRDGGVQKRALKRRRPAKKLKTDVGDLADALPDVDTEEGARRRRAAGGDGKMVMRSLKHRPGAMKRKRKMEQSEMERFGKNLAQMVGQEQVRVKEGATKQGGDAPAVASSSQVDRWAALRKFIGGTMQKDKAFARDM</sequence>
<gene>
    <name evidence="6" type="ORF">EJ03DRAFT_281810</name>
</gene>
<accession>A0A6G1KVD7</accession>
<evidence type="ECO:0000313" key="7">
    <source>
        <dbReference type="Proteomes" id="UP000799436"/>
    </source>
</evidence>
<dbReference type="GO" id="GO:0030688">
    <property type="term" value="C:preribosome, small subunit precursor"/>
    <property type="evidence" value="ECO:0007669"/>
    <property type="project" value="InterPro"/>
</dbReference>
<evidence type="ECO:0000256" key="4">
    <source>
        <dbReference type="ARBA" id="ARBA00023242"/>
    </source>
</evidence>
<dbReference type="Pfam" id="PF15341">
    <property type="entry name" value="SLX9"/>
    <property type="match status" value="1"/>
</dbReference>